<feature type="signal peptide" evidence="2">
    <location>
        <begin position="1"/>
        <end position="20"/>
    </location>
</feature>
<keyword evidence="4" id="KW-1185">Reference proteome</keyword>
<proteinExistence type="predicted"/>
<gene>
    <name evidence="3" type="ORF">HQN85_06575</name>
</gene>
<reference evidence="3 4" key="1">
    <citation type="submission" date="2020-05" db="EMBL/GenBank/DDBJ databases">
        <title>Description of Pedobacter foliorum sp. nov.</title>
        <authorList>
            <person name="Qi S."/>
            <person name="Carlier A."/>
            <person name="Cnockaert M."/>
            <person name="Vandamme P."/>
        </authorList>
    </citation>
    <scope>NUCLEOTIDE SEQUENCE [LARGE SCALE GENOMIC DNA]</scope>
    <source>
        <strain evidence="3 4">LMG 31300</strain>
    </source>
</reference>
<evidence type="ECO:0000256" key="1">
    <source>
        <dbReference type="SAM" id="MobiDB-lite"/>
    </source>
</evidence>
<dbReference type="EMBL" id="JABMKV010000002">
    <property type="protein sequence ID" value="NQX31381.1"/>
    <property type="molecule type" value="Genomic_DNA"/>
</dbReference>
<dbReference type="RefSeq" id="WP_173270384.1">
    <property type="nucleotide sequence ID" value="NZ_JABMKV010000002.1"/>
</dbReference>
<feature type="region of interest" description="Disordered" evidence="1">
    <location>
        <begin position="93"/>
        <end position="121"/>
    </location>
</feature>
<feature type="compositionally biased region" description="Basic and acidic residues" evidence="1">
    <location>
        <begin position="101"/>
        <end position="121"/>
    </location>
</feature>
<protein>
    <submittedName>
        <fullName evidence="3">Uncharacterized protein</fullName>
    </submittedName>
</protein>
<organism evidence="3 4">
    <name type="scientific">Pedobacter boryungensis</name>
    <dbReference type="NCBI Taxonomy" id="869962"/>
    <lineage>
        <taxon>Bacteria</taxon>
        <taxon>Pseudomonadati</taxon>
        <taxon>Bacteroidota</taxon>
        <taxon>Sphingobacteriia</taxon>
        <taxon>Sphingobacteriales</taxon>
        <taxon>Sphingobacteriaceae</taxon>
        <taxon>Pedobacter</taxon>
    </lineage>
</organism>
<feature type="chain" id="PRO_5046246730" evidence="2">
    <location>
        <begin position="21"/>
        <end position="121"/>
    </location>
</feature>
<keyword evidence="2" id="KW-0732">Signal</keyword>
<name>A0ABX2DBD7_9SPHI</name>
<comment type="caution">
    <text evidence="3">The sequence shown here is derived from an EMBL/GenBank/DDBJ whole genome shotgun (WGS) entry which is preliminary data.</text>
</comment>
<evidence type="ECO:0000256" key="2">
    <source>
        <dbReference type="SAM" id="SignalP"/>
    </source>
</evidence>
<evidence type="ECO:0000313" key="3">
    <source>
        <dbReference type="EMBL" id="NQX31381.1"/>
    </source>
</evidence>
<sequence>MKKLLGLIAIAVLGISTTFAQTAAPAAKAATKKTTAKAQVKVAAPVAKVETKTTVVKATAPVAVKKEVKKVTVAPSAGLKKDGTPDMRLKANKAAKVAGPKKKDGTADMRYKVNKEAAKKN</sequence>
<evidence type="ECO:0000313" key="4">
    <source>
        <dbReference type="Proteomes" id="UP000762110"/>
    </source>
</evidence>
<dbReference type="Proteomes" id="UP000762110">
    <property type="component" value="Unassembled WGS sequence"/>
</dbReference>
<accession>A0ABX2DBD7</accession>